<feature type="chain" id="PRO_5046784250" evidence="1">
    <location>
        <begin position="19"/>
        <end position="474"/>
    </location>
</feature>
<evidence type="ECO:0000313" key="2">
    <source>
        <dbReference type="EMBL" id="MDO7846482.1"/>
    </source>
</evidence>
<dbReference type="EMBL" id="JAUQSX010000004">
    <property type="protein sequence ID" value="MDO7846482.1"/>
    <property type="molecule type" value="Genomic_DNA"/>
</dbReference>
<evidence type="ECO:0000313" key="3">
    <source>
        <dbReference type="Proteomes" id="UP001167796"/>
    </source>
</evidence>
<sequence length="474" mass="50315">MSKAFLAPLSLALASLTAADLAAAPRYRMKMGENEPEQGVNLVSIVQNPAIGRGFVALSAVKMAPKRFHFSSEPTQQVLTGPALVPDEEILRLDAEGNPYYISFSAEQISLIKRRYALNGYQKLSNHEHATPLDGVVFEESWIVRDSERDPAAVLGLDVPAGTWMLSGYIADSDFWTKEVLTGNVTGFSIEGLFDLEEVTLAAVPAPTPSKMKKPWNFSLMAAVAKLAGVKFTKTPLKDGTVVDVAEDGSVSDLDADGNVSGPAKDGAYELEDGTTLTVKDGKKVDAPKEDPKLADEAVAAAQEVLKGITADTSAADAKSIIEKALEALGVKPAAEKTPEEVKAAAVELFLEAVPMAGDLGNFNYNPITRMLTKEDGTMVMTGVYACADGSYFEVSTSQYTYQIDAATYAKAQKLSAVEVQLAAAQLELSKTPDGGRVHLSGAGANTPPTPDAPANWVTLALARAKELTTEPTE</sequence>
<dbReference type="Proteomes" id="UP001167796">
    <property type="component" value="Unassembled WGS sequence"/>
</dbReference>
<comment type="caution">
    <text evidence="2">The sequence shown here is derived from an EMBL/GenBank/DDBJ whole genome shotgun (WGS) entry which is preliminary data.</text>
</comment>
<proteinExistence type="predicted"/>
<reference evidence="2" key="1">
    <citation type="submission" date="2023-07" db="EMBL/GenBank/DDBJ databases">
        <authorList>
            <person name="Kim M.K."/>
        </authorList>
    </citation>
    <scope>NUCLEOTIDE SEQUENCE</scope>
    <source>
        <strain evidence="2">M29</strain>
    </source>
</reference>
<gene>
    <name evidence="2" type="ORF">Q5H92_08945</name>
</gene>
<feature type="signal peptide" evidence="1">
    <location>
        <begin position="1"/>
        <end position="18"/>
    </location>
</feature>
<name>A0ABT9AAN8_9BACT</name>
<accession>A0ABT9AAN8</accession>
<keyword evidence="3" id="KW-1185">Reference proteome</keyword>
<dbReference type="RefSeq" id="WP_305011170.1">
    <property type="nucleotide sequence ID" value="NZ_JAUQSX010000004.1"/>
</dbReference>
<organism evidence="2 3">
    <name type="scientific">Hymenobacter mellowenesis</name>
    <dbReference type="NCBI Taxonomy" id="3063995"/>
    <lineage>
        <taxon>Bacteria</taxon>
        <taxon>Pseudomonadati</taxon>
        <taxon>Bacteroidota</taxon>
        <taxon>Cytophagia</taxon>
        <taxon>Cytophagales</taxon>
        <taxon>Hymenobacteraceae</taxon>
        <taxon>Hymenobacter</taxon>
    </lineage>
</organism>
<protein>
    <submittedName>
        <fullName evidence="2">XkdF-like putative serine protease domain-containing protein</fullName>
    </submittedName>
</protein>
<evidence type="ECO:0000256" key="1">
    <source>
        <dbReference type="SAM" id="SignalP"/>
    </source>
</evidence>
<keyword evidence="1" id="KW-0732">Signal</keyword>